<comment type="caution">
    <text evidence="2">The sequence shown here is derived from an EMBL/GenBank/DDBJ whole genome shotgun (WGS) entry which is preliminary data.</text>
</comment>
<name>A0A0F8YPZ4_9ZZZZ</name>
<dbReference type="InterPro" id="IPR016024">
    <property type="entry name" value="ARM-type_fold"/>
</dbReference>
<feature type="region of interest" description="Disordered" evidence="1">
    <location>
        <begin position="302"/>
        <end position="340"/>
    </location>
</feature>
<evidence type="ECO:0000313" key="2">
    <source>
        <dbReference type="EMBL" id="KKK50146.1"/>
    </source>
</evidence>
<feature type="non-terminal residue" evidence="2">
    <location>
        <position position="1"/>
    </location>
</feature>
<evidence type="ECO:0000256" key="1">
    <source>
        <dbReference type="SAM" id="MobiDB-lite"/>
    </source>
</evidence>
<accession>A0A0F8YPZ4</accession>
<protein>
    <recommendedName>
        <fullName evidence="3">HEAT repeat domain-containing protein</fullName>
    </recommendedName>
</protein>
<reference evidence="2" key="1">
    <citation type="journal article" date="2015" name="Nature">
        <title>Complex archaea that bridge the gap between prokaryotes and eukaryotes.</title>
        <authorList>
            <person name="Spang A."/>
            <person name="Saw J.H."/>
            <person name="Jorgensen S.L."/>
            <person name="Zaremba-Niedzwiedzka K."/>
            <person name="Martijn J."/>
            <person name="Lind A.E."/>
            <person name="van Eijk R."/>
            <person name="Schleper C."/>
            <person name="Guy L."/>
            <person name="Ettema T.J."/>
        </authorList>
    </citation>
    <scope>NUCLEOTIDE SEQUENCE</scope>
</reference>
<feature type="compositionally biased region" description="Gly residues" evidence="1">
    <location>
        <begin position="312"/>
        <end position="331"/>
    </location>
</feature>
<proteinExistence type="predicted"/>
<dbReference type="InterPro" id="IPR011989">
    <property type="entry name" value="ARM-like"/>
</dbReference>
<dbReference type="EMBL" id="LAZR01068169">
    <property type="protein sequence ID" value="KKK50146.1"/>
    <property type="molecule type" value="Genomic_DNA"/>
</dbReference>
<feature type="non-terminal residue" evidence="2">
    <location>
        <position position="340"/>
    </location>
</feature>
<gene>
    <name evidence="2" type="ORF">LCGC14_3127940</name>
</gene>
<evidence type="ECO:0008006" key="3">
    <source>
        <dbReference type="Google" id="ProtNLM"/>
    </source>
</evidence>
<dbReference type="Gene3D" id="1.25.10.10">
    <property type="entry name" value="Leucine-rich Repeat Variant"/>
    <property type="match status" value="1"/>
</dbReference>
<organism evidence="2">
    <name type="scientific">marine sediment metagenome</name>
    <dbReference type="NCBI Taxonomy" id="412755"/>
    <lineage>
        <taxon>unclassified sequences</taxon>
        <taxon>metagenomes</taxon>
        <taxon>ecological metagenomes</taxon>
    </lineage>
</organism>
<sequence>VFELTTGGRVTGEWLNRNEPSRKAYIVQTASGARVTLAKSQVKRFFHVRPIEEEYAKIRPSYPDTVEGQWAIAQWCRENRLSRQRKTHLQRIIELDPDHVAARGALGYKSINGQWSTQEEAMLRQGYRRYEGRWRTSQEIELIEKKRKVDVAQKQWAVKIKRWRGWLGTDRDADGRRSILGIEDPQAVVALIRFLESEPVEHVRLLYVEALARVGTPDAVKALAIRSMTDKAEEVRLTCLDYLEKTDDPEPIDYYVGMLRHAENHMVNKAAVALKRMRDPSSVGPLIEALVTTHKFKITTGNPGSMTTTFGTGPGGSGAPGGSGLSTGGGTRIVHQRFPN</sequence>
<dbReference type="SUPFAM" id="SSF48371">
    <property type="entry name" value="ARM repeat"/>
    <property type="match status" value="1"/>
</dbReference>
<dbReference type="AlphaFoldDB" id="A0A0F8YPZ4"/>